<evidence type="ECO:0000313" key="3">
    <source>
        <dbReference type="EMBL" id="MBW0511459.1"/>
    </source>
</evidence>
<organism evidence="3 4">
    <name type="scientific">Austropuccinia psidii MF-1</name>
    <dbReference type="NCBI Taxonomy" id="1389203"/>
    <lineage>
        <taxon>Eukaryota</taxon>
        <taxon>Fungi</taxon>
        <taxon>Dikarya</taxon>
        <taxon>Basidiomycota</taxon>
        <taxon>Pucciniomycotina</taxon>
        <taxon>Pucciniomycetes</taxon>
        <taxon>Pucciniales</taxon>
        <taxon>Sphaerophragmiaceae</taxon>
        <taxon>Austropuccinia</taxon>
    </lineage>
</organism>
<protein>
    <recommendedName>
        <fullName evidence="2">DUF4604 domain-containing protein</fullName>
    </recommendedName>
</protein>
<evidence type="ECO:0000313" key="4">
    <source>
        <dbReference type="Proteomes" id="UP000765509"/>
    </source>
</evidence>
<feature type="region of interest" description="Disordered" evidence="1">
    <location>
        <begin position="36"/>
        <end position="80"/>
    </location>
</feature>
<dbReference type="InterPro" id="IPR027911">
    <property type="entry name" value="DUF4604"/>
</dbReference>
<comment type="caution">
    <text evidence="3">The sequence shown here is derived from an EMBL/GenBank/DDBJ whole genome shotgun (WGS) entry which is preliminary data.</text>
</comment>
<feature type="compositionally biased region" description="Polar residues" evidence="1">
    <location>
        <begin position="153"/>
        <end position="162"/>
    </location>
</feature>
<feature type="compositionally biased region" description="Polar residues" evidence="1">
    <location>
        <begin position="132"/>
        <end position="146"/>
    </location>
</feature>
<evidence type="ECO:0000256" key="1">
    <source>
        <dbReference type="SAM" id="MobiDB-lite"/>
    </source>
</evidence>
<name>A0A9Q3DY60_9BASI</name>
<sequence length="235" mass="26297">MAPRSNKIKPHQFKNLTFTDHRPKFLANIDATLRGSKSDDKYALDGPGIGSGSRFEETEVLDPNRPAIPIRPKESDDEEPQIVAEENFFELVHLLDEDEEPDEEAPMVVVLKEGNHLTKDEAEAEKVHQRDNTQIPLSAPSSSRQSIKPFLAFSTNDKTGPSNGKRKLPNFLANDTQASDDWSELVKKTKGDKAVLVSTIKEEREAAQKASVSKKQRKMELKAKNKKAKSLMSFS</sequence>
<feature type="compositionally biased region" description="Basic and acidic residues" evidence="1">
    <location>
        <begin position="119"/>
        <end position="131"/>
    </location>
</feature>
<keyword evidence="4" id="KW-1185">Reference proteome</keyword>
<proteinExistence type="predicted"/>
<dbReference type="AlphaFoldDB" id="A0A9Q3DY60"/>
<accession>A0A9Q3DY60</accession>
<feature type="region of interest" description="Disordered" evidence="1">
    <location>
        <begin position="203"/>
        <end position="235"/>
    </location>
</feature>
<evidence type="ECO:0000259" key="2">
    <source>
        <dbReference type="Pfam" id="PF15377"/>
    </source>
</evidence>
<reference evidence="3" key="1">
    <citation type="submission" date="2021-03" db="EMBL/GenBank/DDBJ databases">
        <title>Draft genome sequence of rust myrtle Austropuccinia psidii MF-1, a brazilian biotype.</title>
        <authorList>
            <person name="Quecine M.C."/>
            <person name="Pachon D.M.R."/>
            <person name="Bonatelli M.L."/>
            <person name="Correr F.H."/>
            <person name="Franceschini L.M."/>
            <person name="Leite T.F."/>
            <person name="Margarido G.R.A."/>
            <person name="Almeida C.A."/>
            <person name="Ferrarezi J.A."/>
            <person name="Labate C.A."/>
        </authorList>
    </citation>
    <scope>NUCLEOTIDE SEQUENCE</scope>
    <source>
        <strain evidence="3">MF-1</strain>
    </source>
</reference>
<feature type="region of interest" description="Disordered" evidence="1">
    <location>
        <begin position="119"/>
        <end position="173"/>
    </location>
</feature>
<gene>
    <name evidence="3" type="ORF">O181_051174</name>
</gene>
<dbReference type="Pfam" id="PF15377">
    <property type="entry name" value="DUF4604"/>
    <property type="match status" value="1"/>
</dbReference>
<dbReference type="OrthoDB" id="2553298at2759"/>
<dbReference type="Proteomes" id="UP000765509">
    <property type="component" value="Unassembled WGS sequence"/>
</dbReference>
<feature type="domain" description="DUF4604" evidence="2">
    <location>
        <begin position="96"/>
        <end position="234"/>
    </location>
</feature>
<dbReference type="EMBL" id="AVOT02022197">
    <property type="protein sequence ID" value="MBW0511459.1"/>
    <property type="molecule type" value="Genomic_DNA"/>
</dbReference>